<gene>
    <name evidence="1" type="primary">DCR</name>
    <name evidence="1" type="ORF">KSP40_PGU004298</name>
</gene>
<dbReference type="Gene3D" id="3.30.559.10">
    <property type="entry name" value="Chloramphenicol acetyltransferase-like domain"/>
    <property type="match status" value="1"/>
</dbReference>
<sequence length="111" mass="12256">MKTANPKSFMSWLRQPNLSIALSSRIGQRNFDLEEERSSAIERGARAPPCPLDPPLPPEAITIFAVFADCRLRIQPSIPNSYFGNLIQAVFTDTVVDALLTAPPQFASELL</sequence>
<dbReference type="InterPro" id="IPR023213">
    <property type="entry name" value="CAT-like_dom_sf"/>
</dbReference>
<dbReference type="Proteomes" id="UP001412067">
    <property type="component" value="Unassembled WGS sequence"/>
</dbReference>
<keyword evidence="2" id="KW-1185">Reference proteome</keyword>
<proteinExistence type="predicted"/>
<reference evidence="1 2" key="1">
    <citation type="journal article" date="2022" name="Nat. Plants">
        <title>Genomes of leafy and leafless Platanthera orchids illuminate the evolution of mycoheterotrophy.</title>
        <authorList>
            <person name="Li M.H."/>
            <person name="Liu K.W."/>
            <person name="Li Z."/>
            <person name="Lu H.C."/>
            <person name="Ye Q.L."/>
            <person name="Zhang D."/>
            <person name="Wang J.Y."/>
            <person name="Li Y.F."/>
            <person name="Zhong Z.M."/>
            <person name="Liu X."/>
            <person name="Yu X."/>
            <person name="Liu D.K."/>
            <person name="Tu X.D."/>
            <person name="Liu B."/>
            <person name="Hao Y."/>
            <person name="Liao X.Y."/>
            <person name="Jiang Y.T."/>
            <person name="Sun W.H."/>
            <person name="Chen J."/>
            <person name="Chen Y.Q."/>
            <person name="Ai Y."/>
            <person name="Zhai J.W."/>
            <person name="Wu S.S."/>
            <person name="Zhou Z."/>
            <person name="Hsiao Y.Y."/>
            <person name="Wu W.L."/>
            <person name="Chen Y.Y."/>
            <person name="Lin Y.F."/>
            <person name="Hsu J.L."/>
            <person name="Li C.Y."/>
            <person name="Wang Z.W."/>
            <person name="Zhao X."/>
            <person name="Zhong W.Y."/>
            <person name="Ma X.K."/>
            <person name="Ma L."/>
            <person name="Huang J."/>
            <person name="Chen G.Z."/>
            <person name="Huang M.Z."/>
            <person name="Huang L."/>
            <person name="Peng D.H."/>
            <person name="Luo Y.B."/>
            <person name="Zou S.Q."/>
            <person name="Chen S.P."/>
            <person name="Lan S."/>
            <person name="Tsai W.C."/>
            <person name="Van de Peer Y."/>
            <person name="Liu Z.J."/>
        </authorList>
    </citation>
    <scope>NUCLEOTIDE SEQUENCE [LARGE SCALE GENOMIC DNA]</scope>
    <source>
        <strain evidence="1">Lor288</strain>
    </source>
</reference>
<keyword evidence="1" id="KW-0808">Transferase</keyword>
<dbReference type="EMBL" id="JBBWWR010000010">
    <property type="protein sequence ID" value="KAK8960386.1"/>
    <property type="molecule type" value="Genomic_DNA"/>
</dbReference>
<evidence type="ECO:0000313" key="1">
    <source>
        <dbReference type="EMBL" id="KAK8960386.1"/>
    </source>
</evidence>
<name>A0ABR2M925_9ASPA</name>
<evidence type="ECO:0000313" key="2">
    <source>
        <dbReference type="Proteomes" id="UP001412067"/>
    </source>
</evidence>
<comment type="caution">
    <text evidence="1">The sequence shown here is derived from an EMBL/GenBank/DDBJ whole genome shotgun (WGS) entry which is preliminary data.</text>
</comment>
<organism evidence="1 2">
    <name type="scientific">Platanthera guangdongensis</name>
    <dbReference type="NCBI Taxonomy" id="2320717"/>
    <lineage>
        <taxon>Eukaryota</taxon>
        <taxon>Viridiplantae</taxon>
        <taxon>Streptophyta</taxon>
        <taxon>Embryophyta</taxon>
        <taxon>Tracheophyta</taxon>
        <taxon>Spermatophyta</taxon>
        <taxon>Magnoliopsida</taxon>
        <taxon>Liliopsida</taxon>
        <taxon>Asparagales</taxon>
        <taxon>Orchidaceae</taxon>
        <taxon>Orchidoideae</taxon>
        <taxon>Orchideae</taxon>
        <taxon>Orchidinae</taxon>
        <taxon>Platanthera</taxon>
    </lineage>
</organism>
<protein>
    <submittedName>
        <fullName evidence="1">BAHD acyltransferase DCR</fullName>
    </submittedName>
</protein>
<dbReference type="GO" id="GO:0016746">
    <property type="term" value="F:acyltransferase activity"/>
    <property type="evidence" value="ECO:0007669"/>
    <property type="project" value="UniProtKB-KW"/>
</dbReference>
<accession>A0ABR2M925</accession>
<keyword evidence="1" id="KW-0012">Acyltransferase</keyword>
<dbReference type="Pfam" id="PF02458">
    <property type="entry name" value="Transferase"/>
    <property type="match status" value="1"/>
</dbReference>